<feature type="repeat" description="MBT" evidence="11">
    <location>
        <begin position="385"/>
        <end position="491"/>
    </location>
</feature>
<proteinExistence type="predicted"/>
<feature type="compositionally biased region" description="Polar residues" evidence="12">
    <location>
        <begin position="665"/>
        <end position="689"/>
    </location>
</feature>
<keyword evidence="7" id="KW-0805">Transcription regulation</keyword>
<feature type="region of interest" description="Disordered" evidence="12">
    <location>
        <begin position="656"/>
        <end position="698"/>
    </location>
</feature>
<evidence type="ECO:0000256" key="7">
    <source>
        <dbReference type="ARBA" id="ARBA00023015"/>
    </source>
</evidence>
<sequence length="1371" mass="147592">MMKYCARKAHNRLSSECRVKVLEALSSGLSVQTVAEHFRISSATVVRIVNRNGAVNARLSLPQSHTKQRTRKLVWPQLDDALLHWCGTMLTDGVEISTALLRDQAILLAQQLGLAGFSRHATSWICQWNQKHGIVRSPANLLMSSRMKKRKRTLPLRRWRTMAISRTAAASELSERNLSSMGNRFKETSNGICGRKRVSDALLASERAHFGHGSTDSVLLNGKALSSGRPRKQRILDADALSGTKERLSHVSTITPKCIPFEWTSYLKGLGVSAVNTSFFSHVPLEIQRECKLGRMSSHTSSDVLFKPDQYLEGIDPHHESLFCALKVAEVVGRRVRLRFVGYPEKYDFWTTVDSPFLFPVGWCAHNRRQLQPPKSHLERNSTEFDWDSFLSKSNCSAVPSTAFRSSWDAFTTVVNNKDSALEIGQRLEAVDRRCPQLIRVANIVSIGPPGFFTIAYDGWPEKFNVCLETSCADLFPVGYCQATDHPLQPPPGYELDEFNGLPADAHSNSSTSSVSGGGGSSSTQTASCPTTGCKGLGHAKGPRHTTHQRLSGCPYSDVNLKRDLIRAHDRLTSTGIVPATPDSTSPSTQMPKLEQQTDTPTIPDDIGTSQQHASSDPSVRADTFLSCRAPSPVHAITISPGLAVSSCPSSSSCSSASTLTTTSFKPSTEPESPTLKSSCASPTLSHSPTPAPSCSGLGPASTPLDILIPSVVHVSERPKTGTTPLDLSVDREKQRIVHDNPPDLQEAPHDGGSYSGIPTDRFKSCNSEATPPALCPDISQQINIPGTYEVSNLNEGHPGLGSENLATCKASMVGTHQMDMDLRPDYSVPVIPDRKFYPPQLNQSGFVTGGASGSAVSPHDYTRQQVPRQQTQSVPSAMVGIPIKRKRGRPRKYATVHVLHSTQSHTRAIQPFSPPFTTPSTVTGPQPASVAPLAASNSPYPYPALLLGQSQATPMTQSAPMPPTLTCYAPLTVSTPAQPTGMVFTTATNVTNNNCQSGSPLVISSEASYIPQNHSFTENPALLTRSLSPMTVSVVETNGSTSVGNGAPVVLSPQSTSTEPAVHQRCTDLNQPTHASTISPVVTSASSNPTLPAGIYPPIDFCSARHTLNGILPYVNGLMPSQNPVPSPKMPDPSISSSVLGWCTDSLSLNGSYQLTLAAQSNTSVLVPPFSEVPMRRFSFPNGADVSGMRQVNHTSLGESVNPKGAKFESDFDLMDRLLPQASAAIRAARGAGLPGPHSWSANMVGNFVSTLPGCKQFAEKFVENEIDGAALLCLEQHDLMQILGMKLGPAVKVFSAIQTLRRSLMATPVTELGLEHPGTMKAASSCFSIVRENHAELNMQSTNSSSTFRDQKPVEPIGEGPRLNAPNQS</sequence>
<dbReference type="Pfam" id="PF02820">
    <property type="entry name" value="MBT"/>
    <property type="match status" value="2"/>
</dbReference>
<dbReference type="SUPFAM" id="SSF63748">
    <property type="entry name" value="Tudor/PWWP/MBT"/>
    <property type="match status" value="2"/>
</dbReference>
<dbReference type="GO" id="GO:0005634">
    <property type="term" value="C:nucleus"/>
    <property type="evidence" value="ECO:0007669"/>
    <property type="project" value="UniProtKB-SubCell"/>
</dbReference>
<dbReference type="InterPro" id="IPR006600">
    <property type="entry name" value="HTH_CenpB_DNA-bd_dom"/>
</dbReference>
<evidence type="ECO:0000256" key="9">
    <source>
        <dbReference type="ARBA" id="ARBA00023163"/>
    </source>
</evidence>
<dbReference type="SUPFAM" id="SSF103637">
    <property type="entry name" value="CCHHC domain"/>
    <property type="match status" value="1"/>
</dbReference>
<dbReference type="SMART" id="SM00454">
    <property type="entry name" value="SAM"/>
    <property type="match status" value="1"/>
</dbReference>
<dbReference type="Pfam" id="PF03221">
    <property type="entry name" value="HTH_Tnp_Tc5"/>
    <property type="match status" value="1"/>
</dbReference>
<accession>A0A8E0RL55</accession>
<dbReference type="InterPro" id="IPR036060">
    <property type="entry name" value="Znf_C2H2C_sf"/>
</dbReference>
<feature type="domain" description="HTH CENPB-type" evidence="14">
    <location>
        <begin position="66"/>
        <end position="138"/>
    </location>
</feature>
<dbReference type="Gene3D" id="1.10.10.60">
    <property type="entry name" value="Homeodomain-like"/>
    <property type="match status" value="1"/>
</dbReference>
<dbReference type="Gene3D" id="1.10.150.50">
    <property type="entry name" value="Transcription Factor, Ets-1"/>
    <property type="match status" value="1"/>
</dbReference>
<feature type="domain" description="SAM" evidence="13">
    <location>
        <begin position="1241"/>
        <end position="1305"/>
    </location>
</feature>
<keyword evidence="6" id="KW-0156">Chromatin regulator</keyword>
<dbReference type="GO" id="GO:0003682">
    <property type="term" value="F:chromatin binding"/>
    <property type="evidence" value="ECO:0007669"/>
    <property type="project" value="TreeGrafter"/>
</dbReference>
<dbReference type="InterPro" id="IPR050548">
    <property type="entry name" value="PcG_chromatin_remod_factors"/>
</dbReference>
<dbReference type="SMART" id="SM00561">
    <property type="entry name" value="MBT"/>
    <property type="match status" value="2"/>
</dbReference>
<evidence type="ECO:0000313" key="16">
    <source>
        <dbReference type="Proteomes" id="UP000728185"/>
    </source>
</evidence>
<dbReference type="InterPro" id="IPR004092">
    <property type="entry name" value="Mbt"/>
</dbReference>
<keyword evidence="4" id="KW-0863">Zinc-finger</keyword>
<evidence type="ECO:0000259" key="13">
    <source>
        <dbReference type="PROSITE" id="PS50105"/>
    </source>
</evidence>
<dbReference type="InterPro" id="IPR013761">
    <property type="entry name" value="SAM/pointed_sf"/>
</dbReference>
<dbReference type="InterPro" id="IPR009057">
    <property type="entry name" value="Homeodomain-like_sf"/>
</dbReference>
<reference evidence="15" key="1">
    <citation type="submission" date="2019-05" db="EMBL/GenBank/DDBJ databases">
        <title>Annotation for the trematode Fasciolopsis buski.</title>
        <authorList>
            <person name="Choi Y.-J."/>
        </authorList>
    </citation>
    <scope>NUCLEOTIDE SEQUENCE</scope>
    <source>
        <strain evidence="15">HT</strain>
        <tissue evidence="15">Whole worm</tissue>
    </source>
</reference>
<dbReference type="EMBL" id="LUCM01010727">
    <property type="protein sequence ID" value="KAA0185089.1"/>
    <property type="molecule type" value="Genomic_DNA"/>
</dbReference>
<evidence type="ECO:0000256" key="1">
    <source>
        <dbReference type="ARBA" id="ARBA00004123"/>
    </source>
</evidence>
<dbReference type="PROSITE" id="PS51079">
    <property type="entry name" value="MBT"/>
    <property type="match status" value="2"/>
</dbReference>
<dbReference type="Pfam" id="PF01530">
    <property type="entry name" value="zf-C2HC"/>
    <property type="match status" value="1"/>
</dbReference>
<dbReference type="GO" id="GO:0045892">
    <property type="term" value="P:negative regulation of DNA-templated transcription"/>
    <property type="evidence" value="ECO:0007669"/>
    <property type="project" value="TreeGrafter"/>
</dbReference>
<comment type="caution">
    <text evidence="15">The sequence shown here is derived from an EMBL/GenBank/DDBJ whole genome shotgun (WGS) entry which is preliminary data.</text>
</comment>
<evidence type="ECO:0000256" key="12">
    <source>
        <dbReference type="SAM" id="MobiDB-lite"/>
    </source>
</evidence>
<organism evidence="15 16">
    <name type="scientific">Fasciolopsis buskii</name>
    <dbReference type="NCBI Taxonomy" id="27845"/>
    <lineage>
        <taxon>Eukaryota</taxon>
        <taxon>Metazoa</taxon>
        <taxon>Spiralia</taxon>
        <taxon>Lophotrochozoa</taxon>
        <taxon>Platyhelminthes</taxon>
        <taxon>Trematoda</taxon>
        <taxon>Digenea</taxon>
        <taxon>Plagiorchiida</taxon>
        <taxon>Echinostomata</taxon>
        <taxon>Echinostomatoidea</taxon>
        <taxon>Fasciolidae</taxon>
        <taxon>Fasciolopsis</taxon>
    </lineage>
</organism>
<dbReference type="Pfam" id="PF00536">
    <property type="entry name" value="SAM_1"/>
    <property type="match status" value="1"/>
</dbReference>
<dbReference type="Gene3D" id="4.10.320.30">
    <property type="match status" value="1"/>
</dbReference>
<dbReference type="PANTHER" id="PTHR12247">
    <property type="entry name" value="POLYCOMB GROUP PROTEIN"/>
    <property type="match status" value="1"/>
</dbReference>
<keyword evidence="8" id="KW-0238">DNA-binding</keyword>
<keyword evidence="2" id="KW-0479">Metal-binding</keyword>
<keyword evidence="3" id="KW-0677">Repeat</keyword>
<feature type="compositionally biased region" description="Polar residues" evidence="12">
    <location>
        <begin position="582"/>
        <end position="591"/>
    </location>
</feature>
<keyword evidence="9" id="KW-0804">Transcription</keyword>
<dbReference type="PROSITE" id="PS50105">
    <property type="entry name" value="SAM_DOMAIN"/>
    <property type="match status" value="1"/>
</dbReference>
<feature type="region of interest" description="Disordered" evidence="12">
    <location>
        <begin position="491"/>
        <end position="529"/>
    </location>
</feature>
<dbReference type="GO" id="GO:0008270">
    <property type="term" value="F:zinc ion binding"/>
    <property type="evidence" value="ECO:0007669"/>
    <property type="project" value="UniProtKB-KW"/>
</dbReference>
<evidence type="ECO:0000256" key="2">
    <source>
        <dbReference type="ARBA" id="ARBA00022723"/>
    </source>
</evidence>
<dbReference type="OrthoDB" id="8188861at2759"/>
<gene>
    <name evidence="15" type="ORF">FBUS_02247</name>
</gene>
<dbReference type="InterPro" id="IPR001660">
    <property type="entry name" value="SAM"/>
</dbReference>
<evidence type="ECO:0000313" key="15">
    <source>
        <dbReference type="EMBL" id="KAA0185089.1"/>
    </source>
</evidence>
<dbReference type="GO" id="GO:0042393">
    <property type="term" value="F:histone binding"/>
    <property type="evidence" value="ECO:0007669"/>
    <property type="project" value="TreeGrafter"/>
</dbReference>
<feature type="region of interest" description="Disordered" evidence="12">
    <location>
        <begin position="905"/>
        <end position="927"/>
    </location>
</feature>
<keyword evidence="5" id="KW-0862">Zinc</keyword>
<feature type="region of interest" description="Disordered" evidence="12">
    <location>
        <begin position="572"/>
        <end position="621"/>
    </location>
</feature>
<dbReference type="SUPFAM" id="SSF47769">
    <property type="entry name" value="SAM/Pointed domain"/>
    <property type="match status" value="1"/>
</dbReference>
<keyword evidence="16" id="KW-1185">Reference proteome</keyword>
<dbReference type="InterPro" id="IPR002515">
    <property type="entry name" value="Znf_C2H2C"/>
</dbReference>
<feature type="compositionally biased region" description="Low complexity" evidence="12">
    <location>
        <begin position="597"/>
        <end position="607"/>
    </location>
</feature>
<evidence type="ECO:0000256" key="6">
    <source>
        <dbReference type="ARBA" id="ARBA00022853"/>
    </source>
</evidence>
<evidence type="ECO:0000256" key="8">
    <source>
        <dbReference type="ARBA" id="ARBA00023125"/>
    </source>
</evidence>
<name>A0A8E0RL55_9TREM</name>
<feature type="compositionally biased region" description="Polar residues" evidence="12">
    <location>
        <begin position="608"/>
        <end position="618"/>
    </location>
</feature>
<dbReference type="PROSITE" id="PS51253">
    <property type="entry name" value="HTH_CENPB"/>
    <property type="match status" value="1"/>
</dbReference>
<dbReference type="SUPFAM" id="SSF46689">
    <property type="entry name" value="Homeodomain-like"/>
    <property type="match status" value="2"/>
</dbReference>
<dbReference type="GO" id="GO:0003677">
    <property type="term" value="F:DNA binding"/>
    <property type="evidence" value="ECO:0007669"/>
    <property type="project" value="UniProtKB-KW"/>
</dbReference>
<protein>
    <submittedName>
        <fullName evidence="15">Uncharacterized protein</fullName>
    </submittedName>
</protein>
<evidence type="ECO:0000256" key="3">
    <source>
        <dbReference type="ARBA" id="ARBA00022737"/>
    </source>
</evidence>
<evidence type="ECO:0000256" key="5">
    <source>
        <dbReference type="ARBA" id="ARBA00022833"/>
    </source>
</evidence>
<dbReference type="PROSITE" id="PS51802">
    <property type="entry name" value="ZF_CCHHC"/>
    <property type="match status" value="1"/>
</dbReference>
<dbReference type="Gene3D" id="2.30.30.140">
    <property type="match status" value="2"/>
</dbReference>
<keyword evidence="10" id="KW-0539">Nucleus</keyword>
<feature type="region of interest" description="Disordered" evidence="12">
    <location>
        <begin position="1340"/>
        <end position="1371"/>
    </location>
</feature>
<dbReference type="Proteomes" id="UP000728185">
    <property type="component" value="Unassembled WGS sequence"/>
</dbReference>
<feature type="repeat" description="MBT" evidence="11">
    <location>
        <begin position="261"/>
        <end position="374"/>
    </location>
</feature>
<evidence type="ECO:0000256" key="11">
    <source>
        <dbReference type="PROSITE-ProRule" id="PRU00459"/>
    </source>
</evidence>
<evidence type="ECO:0000259" key="14">
    <source>
        <dbReference type="PROSITE" id="PS51253"/>
    </source>
</evidence>
<evidence type="ECO:0000256" key="4">
    <source>
        <dbReference type="ARBA" id="ARBA00022771"/>
    </source>
</evidence>
<evidence type="ECO:0000256" key="10">
    <source>
        <dbReference type="ARBA" id="ARBA00023242"/>
    </source>
</evidence>
<dbReference type="PANTHER" id="PTHR12247:SF131">
    <property type="entry name" value="LD05287P"/>
    <property type="match status" value="1"/>
</dbReference>
<dbReference type="GO" id="GO:0006325">
    <property type="term" value="P:chromatin organization"/>
    <property type="evidence" value="ECO:0007669"/>
    <property type="project" value="UniProtKB-KW"/>
</dbReference>
<comment type="subcellular location">
    <subcellularLocation>
        <location evidence="1">Nucleus</location>
    </subcellularLocation>
</comment>
<feature type="compositionally biased region" description="Polar residues" evidence="12">
    <location>
        <begin position="1340"/>
        <end position="1350"/>
    </location>
</feature>